<evidence type="ECO:0000256" key="10">
    <source>
        <dbReference type="PIRNR" id="PIRNR002786"/>
    </source>
</evidence>
<dbReference type="InterPro" id="IPR038072">
    <property type="entry name" value="GspK_central_sf"/>
</dbReference>
<evidence type="ECO:0000313" key="14">
    <source>
        <dbReference type="EMBL" id="NIY46296.1"/>
    </source>
</evidence>
<accession>A0ABX0VH37</accession>
<proteinExistence type="inferred from homology"/>
<organism evidence="14 15">
    <name type="scientific">Cedecea colo</name>
    <dbReference type="NCBI Taxonomy" id="2552946"/>
    <lineage>
        <taxon>Bacteria</taxon>
        <taxon>Pseudomonadati</taxon>
        <taxon>Pseudomonadota</taxon>
        <taxon>Gammaproteobacteria</taxon>
        <taxon>Enterobacterales</taxon>
        <taxon>Enterobacteriaceae</taxon>
        <taxon>Cedecea</taxon>
    </lineage>
</organism>
<dbReference type="PANTHER" id="PTHR38831">
    <property type="entry name" value="TYPE II SECRETION SYSTEM PROTEIN K"/>
    <property type="match status" value="1"/>
</dbReference>
<comment type="caution">
    <text evidence="14">The sequence shown here is derived from an EMBL/GenBank/DDBJ whole genome shotgun (WGS) entry which is preliminary data.</text>
</comment>
<keyword evidence="7" id="KW-0653">Protein transport</keyword>
<feature type="domain" description="T2SS protein K second SAM-like" evidence="12">
    <location>
        <begin position="207"/>
        <end position="258"/>
    </location>
</feature>
<evidence type="ECO:0000256" key="2">
    <source>
        <dbReference type="ARBA" id="ARBA00007246"/>
    </source>
</evidence>
<dbReference type="SUPFAM" id="SSF54523">
    <property type="entry name" value="Pili subunits"/>
    <property type="match status" value="1"/>
</dbReference>
<evidence type="ECO:0000259" key="12">
    <source>
        <dbReference type="Pfam" id="PF03934"/>
    </source>
</evidence>
<dbReference type="InterPro" id="IPR045584">
    <property type="entry name" value="Pilin-like"/>
</dbReference>
<dbReference type="PIRSF" id="PIRSF002786">
    <property type="entry name" value="XcpX"/>
    <property type="match status" value="1"/>
</dbReference>
<dbReference type="PANTHER" id="PTHR38831:SF1">
    <property type="entry name" value="TYPE II SECRETION SYSTEM PROTEIN K-RELATED"/>
    <property type="match status" value="1"/>
</dbReference>
<evidence type="ECO:0000256" key="6">
    <source>
        <dbReference type="ARBA" id="ARBA00022692"/>
    </source>
</evidence>
<dbReference type="Gene3D" id="3.30.1300.30">
    <property type="entry name" value="GSPII I/J protein-like"/>
    <property type="match status" value="1"/>
</dbReference>
<dbReference type="SUPFAM" id="SSF158544">
    <property type="entry name" value="GspK insert domain-like"/>
    <property type="match status" value="2"/>
</dbReference>
<keyword evidence="8" id="KW-1133">Transmembrane helix</keyword>
<evidence type="ECO:0000256" key="1">
    <source>
        <dbReference type="ARBA" id="ARBA00004533"/>
    </source>
</evidence>
<dbReference type="InterPro" id="IPR049031">
    <property type="entry name" value="T2SSK_SAM-like_1st"/>
</dbReference>
<dbReference type="InterPro" id="IPR049179">
    <property type="entry name" value="T2SSK_SAM-like_2nd"/>
</dbReference>
<evidence type="ECO:0000313" key="15">
    <source>
        <dbReference type="Proteomes" id="UP000697927"/>
    </source>
</evidence>
<keyword evidence="6" id="KW-0812">Transmembrane</keyword>
<reference evidence="14 15" key="1">
    <citation type="journal article" date="2020" name="Microorganisms">
        <title>Polyphasic Characterisation of Cedecea colo sp. nov., a New Enteric Bacterium Isolated from the Koala Hindgut.</title>
        <authorList>
            <person name="Boath J.M."/>
            <person name="Dakhal S."/>
            <person name="Van T.T.H."/>
            <person name="Moore R.J."/>
            <person name="Dekiwadia C."/>
            <person name="Macreadie I.G."/>
        </authorList>
    </citation>
    <scope>NUCLEOTIDE SEQUENCE [LARGE SCALE GENOMIC DNA]</scope>
    <source>
        <strain evidence="14 15">ZA</strain>
    </source>
</reference>
<keyword evidence="11" id="KW-0732">Signal</keyword>
<dbReference type="Pfam" id="PF21687">
    <property type="entry name" value="T2SSK_1st"/>
    <property type="match status" value="1"/>
</dbReference>
<evidence type="ECO:0000256" key="4">
    <source>
        <dbReference type="ARBA" id="ARBA00022475"/>
    </source>
</evidence>
<feature type="domain" description="T2SS protein K first SAM-like" evidence="13">
    <location>
        <begin position="101"/>
        <end position="202"/>
    </location>
</feature>
<dbReference type="NCBIfam" id="NF037980">
    <property type="entry name" value="T2SS_GspK"/>
    <property type="match status" value="1"/>
</dbReference>
<dbReference type="EMBL" id="SOYS01000001">
    <property type="protein sequence ID" value="NIY46296.1"/>
    <property type="molecule type" value="Genomic_DNA"/>
</dbReference>
<evidence type="ECO:0000256" key="8">
    <source>
        <dbReference type="ARBA" id="ARBA00022989"/>
    </source>
</evidence>
<evidence type="ECO:0000256" key="3">
    <source>
        <dbReference type="ARBA" id="ARBA00022448"/>
    </source>
</evidence>
<evidence type="ECO:0000256" key="7">
    <source>
        <dbReference type="ARBA" id="ARBA00022927"/>
    </source>
</evidence>
<feature type="chain" id="PRO_5046010783" description="Type II secretion system protein K" evidence="11">
    <location>
        <begin position="24"/>
        <end position="309"/>
    </location>
</feature>
<protein>
    <recommendedName>
        <fullName evidence="10">Type II secretion system protein K</fullName>
    </recommendedName>
</protein>
<evidence type="ECO:0000256" key="11">
    <source>
        <dbReference type="SAM" id="SignalP"/>
    </source>
</evidence>
<evidence type="ECO:0000259" key="13">
    <source>
        <dbReference type="Pfam" id="PF21687"/>
    </source>
</evidence>
<evidence type="ECO:0000256" key="5">
    <source>
        <dbReference type="ARBA" id="ARBA00022519"/>
    </source>
</evidence>
<gene>
    <name evidence="14" type="ORF">E2L00_01855</name>
</gene>
<keyword evidence="15" id="KW-1185">Reference proteome</keyword>
<keyword evidence="9 10" id="KW-0472">Membrane</keyword>
<comment type="similarity">
    <text evidence="2 10">Belongs to the GSP K family.</text>
</comment>
<keyword evidence="5 10" id="KW-0997">Cell inner membrane</keyword>
<dbReference type="InterPro" id="IPR005628">
    <property type="entry name" value="GspK"/>
</dbReference>
<comment type="subcellular location">
    <subcellularLocation>
        <location evidence="1 10">Cell inner membrane</location>
    </subcellularLocation>
</comment>
<dbReference type="Gene3D" id="1.10.40.60">
    <property type="entry name" value="EpsJ-like"/>
    <property type="match status" value="2"/>
</dbReference>
<sequence length="309" mass="34597">MMKQRGMALLVVLMLLAMMASLAAVVTERWFFSYQYSVQLHQRLQGKWYAAAAETFAMALLVLDARDDTQHTHLAQRWATSGQRFPLEETELQAQLIDAQACFNLNAVTGDEEAQRIFTRLLVLLGEETGQAQQIGAALADWLDEDNLPRDGGAEDAEYASFHSPWLTAGQRLQNVSELRQLRGINAALLQRLRPLVCALPEAGMKININTLAPAQWPLLAALAEGTNEAAIRQGLARRPSAGWETLESFLAEMPALGSQRRYLGLNSAFFSLRVVVRMADTNYRQYSLLQRSGGQTKVLRRYWEIEEG</sequence>
<keyword evidence="4 10" id="KW-1003">Cell membrane</keyword>
<keyword evidence="3 10" id="KW-0813">Transport</keyword>
<dbReference type="Proteomes" id="UP000697927">
    <property type="component" value="Unassembled WGS sequence"/>
</dbReference>
<feature type="signal peptide" evidence="11">
    <location>
        <begin position="1"/>
        <end position="23"/>
    </location>
</feature>
<name>A0ABX0VH37_9ENTR</name>
<evidence type="ECO:0000256" key="9">
    <source>
        <dbReference type="ARBA" id="ARBA00023136"/>
    </source>
</evidence>
<dbReference type="RefSeq" id="WP_167606179.1">
    <property type="nucleotide sequence ID" value="NZ_SOYS01000001.1"/>
</dbReference>
<dbReference type="Pfam" id="PF03934">
    <property type="entry name" value="T2SSK"/>
    <property type="match status" value="1"/>
</dbReference>